<dbReference type="CDD" id="cd00556">
    <property type="entry name" value="Thioesterase_II"/>
    <property type="match status" value="1"/>
</dbReference>
<comment type="caution">
    <text evidence="3">The sequence shown here is derived from an EMBL/GenBank/DDBJ whole genome shotgun (WGS) entry which is preliminary data.</text>
</comment>
<organism evidence="3 4">
    <name type="scientific">Zhongshania arctica</name>
    <dbReference type="NCBI Taxonomy" id="3238302"/>
    <lineage>
        <taxon>Bacteria</taxon>
        <taxon>Pseudomonadati</taxon>
        <taxon>Pseudomonadota</taxon>
        <taxon>Gammaproteobacteria</taxon>
        <taxon>Cellvibrionales</taxon>
        <taxon>Spongiibacteraceae</taxon>
        <taxon>Zhongshania</taxon>
    </lineage>
</organism>
<dbReference type="InterPro" id="IPR042171">
    <property type="entry name" value="Acyl-CoA_hotdog"/>
</dbReference>
<evidence type="ECO:0000313" key="4">
    <source>
        <dbReference type="Proteomes" id="UP001557484"/>
    </source>
</evidence>
<dbReference type="InterPro" id="IPR049449">
    <property type="entry name" value="TesB_ACOT8-like_N"/>
</dbReference>
<dbReference type="RefSeq" id="WP_368376015.1">
    <property type="nucleotide sequence ID" value="NZ_JBFRYB010000001.1"/>
</dbReference>
<dbReference type="Gene3D" id="2.40.160.210">
    <property type="entry name" value="Acyl-CoA thioesterase, double hotdog domain"/>
    <property type="match status" value="1"/>
</dbReference>
<proteinExistence type="predicted"/>
<dbReference type="InterPro" id="IPR052389">
    <property type="entry name" value="Sec_Metab_Biosynth-Assoc"/>
</dbReference>
<dbReference type="EMBL" id="JBFRYB010000001">
    <property type="protein sequence ID" value="MEX1665922.1"/>
    <property type="molecule type" value="Genomic_DNA"/>
</dbReference>
<dbReference type="InterPro" id="IPR049450">
    <property type="entry name" value="ACOT8-like_C"/>
</dbReference>
<dbReference type="InterPro" id="IPR029069">
    <property type="entry name" value="HotDog_dom_sf"/>
</dbReference>
<protein>
    <submittedName>
        <fullName evidence="3">Acyl-CoA thioesterase</fullName>
    </submittedName>
</protein>
<feature type="domain" description="Acyl-CoA thioesterase-like C-terminal" evidence="2">
    <location>
        <begin position="128"/>
        <end position="264"/>
    </location>
</feature>
<reference evidence="3 4" key="1">
    <citation type="journal article" date="2011" name="Int. J. Syst. Evol. Microbiol.">
        <title>Zhongshania antarctica gen. nov., sp. nov. and Zhongshania guokunii sp. nov., gammaproteobacteria respectively isolated from coastal attached (fast) ice and surface seawater of the Antarctic.</title>
        <authorList>
            <person name="Li H.J."/>
            <person name="Zhang X.Y."/>
            <person name="Chen C.X."/>
            <person name="Zhang Y.J."/>
            <person name="Gao Z.M."/>
            <person name="Yu Y."/>
            <person name="Chen X.L."/>
            <person name="Chen B."/>
            <person name="Zhang Y.Z."/>
        </authorList>
    </citation>
    <scope>NUCLEOTIDE SEQUENCE [LARGE SCALE GENOMIC DNA]</scope>
    <source>
        <strain evidence="3 4">R06B22</strain>
    </source>
</reference>
<dbReference type="PANTHER" id="PTHR38110">
    <property type="entry name" value="CHROMOSOME 23, WHOLE GENOME SHOTGUN SEQUENCE"/>
    <property type="match status" value="1"/>
</dbReference>
<gene>
    <name evidence="3" type="ORF">AB4875_10510</name>
</gene>
<dbReference type="Pfam" id="PF13622">
    <property type="entry name" value="4HBT_3"/>
    <property type="match status" value="1"/>
</dbReference>
<feature type="domain" description="Acyl-CoA thioesterase-like N-terminal HotDog" evidence="1">
    <location>
        <begin position="25"/>
        <end position="108"/>
    </location>
</feature>
<evidence type="ECO:0000313" key="3">
    <source>
        <dbReference type="EMBL" id="MEX1665922.1"/>
    </source>
</evidence>
<dbReference type="PANTHER" id="PTHR38110:SF1">
    <property type="entry name" value="THIOESTERASE DOMAIN-CONTAINING PROTEIN"/>
    <property type="match status" value="1"/>
</dbReference>
<sequence>MMDFKALLSSVRASEHANEYTAYVDETWLQGRTAFGGLSAALIVKAMLNQVPADRRLRSLSVMFVGPVPAGNHRIIIRELRVGGSVTHIQGEILCNGEVAATVSAAFGKDRPSAVTLTAPAIPSVAPPDTLESLPYIEGLTPTFTQYFDMRMCTGGLPFSQADSPDFSLWMRFKEAGELDLAALVALGDLPPMPGLNMIKHPGIGSSLSWYLEFPSEMPKADMSDWWFYDYRSQAAGNGYFNNYATVWGADGNAIMFSRQVATVFEK</sequence>
<name>A0ABV3TXM3_9GAMM</name>
<evidence type="ECO:0000259" key="2">
    <source>
        <dbReference type="Pfam" id="PF20789"/>
    </source>
</evidence>
<dbReference type="Pfam" id="PF20789">
    <property type="entry name" value="4HBT_3C"/>
    <property type="match status" value="1"/>
</dbReference>
<evidence type="ECO:0000259" key="1">
    <source>
        <dbReference type="Pfam" id="PF13622"/>
    </source>
</evidence>
<dbReference type="Proteomes" id="UP001557484">
    <property type="component" value="Unassembled WGS sequence"/>
</dbReference>
<accession>A0ABV3TXM3</accession>
<keyword evidence="4" id="KW-1185">Reference proteome</keyword>
<dbReference type="SUPFAM" id="SSF54637">
    <property type="entry name" value="Thioesterase/thiol ester dehydrase-isomerase"/>
    <property type="match status" value="2"/>
</dbReference>